<sequence>MSAGPREHGGRLLYTGNVIADVVLTVDALPEPGGDVLAGSSQLLAGGGFNILAAARRDGAEVLYCGHYGTGVFGTIVAEALQHEGIPCAHPPRTDADSGYCIVLVDRNAERTFVTHSGAEAYLDESDLTALTVGDGDVIGVSGYSLAHPRNAAAVSAWLSSVPEAARVILDPSPLVAQLPVAVLDAVLARTDLLSANAREIGILAGDRRETVERAAQGVLPRLRAGGAVLARDGSRGCWIVRPGTAPVHVPGFPVRAVDTTGAGDAHTGVLAAGLLGGLSLPSAVRRANAAAALAVTRLGPATSPTAEEIDALLRENTPS</sequence>
<protein>
    <submittedName>
        <fullName evidence="4">Carbohydrate kinase</fullName>
    </submittedName>
</protein>
<dbReference type="SUPFAM" id="SSF53613">
    <property type="entry name" value="Ribokinase-like"/>
    <property type="match status" value="1"/>
</dbReference>
<reference evidence="4" key="2">
    <citation type="submission" date="2020-09" db="EMBL/GenBank/DDBJ databases">
        <authorList>
            <person name="Sun Q."/>
            <person name="Zhou Y."/>
        </authorList>
    </citation>
    <scope>NUCLEOTIDE SEQUENCE</scope>
    <source>
        <strain evidence="4">CGMCC 1.12785</strain>
    </source>
</reference>
<dbReference type="Gene3D" id="3.40.1190.20">
    <property type="match status" value="1"/>
</dbReference>
<proteinExistence type="predicted"/>
<accession>A0A8J2TVM3</accession>
<dbReference type="PANTHER" id="PTHR10584:SF166">
    <property type="entry name" value="RIBOKINASE"/>
    <property type="match status" value="1"/>
</dbReference>
<reference evidence="4" key="1">
    <citation type="journal article" date="2014" name="Int. J. Syst. Evol. Microbiol.">
        <title>Complete genome sequence of Corynebacterium casei LMG S-19264T (=DSM 44701T), isolated from a smear-ripened cheese.</title>
        <authorList>
            <consortium name="US DOE Joint Genome Institute (JGI-PGF)"/>
            <person name="Walter F."/>
            <person name="Albersmeier A."/>
            <person name="Kalinowski J."/>
            <person name="Ruckert C."/>
        </authorList>
    </citation>
    <scope>NUCLEOTIDE SEQUENCE</scope>
    <source>
        <strain evidence="4">CGMCC 1.12785</strain>
    </source>
</reference>
<evidence type="ECO:0000259" key="3">
    <source>
        <dbReference type="Pfam" id="PF00294"/>
    </source>
</evidence>
<dbReference type="AlphaFoldDB" id="A0A8J2TVM3"/>
<gene>
    <name evidence="4" type="ORF">GCM10011333_02940</name>
</gene>
<evidence type="ECO:0000256" key="1">
    <source>
        <dbReference type="ARBA" id="ARBA00022679"/>
    </source>
</evidence>
<dbReference type="RefSeq" id="WP_188549134.1">
    <property type="nucleotide sequence ID" value="NZ_BMFY01000001.1"/>
</dbReference>
<feature type="domain" description="Carbohydrate kinase PfkB" evidence="3">
    <location>
        <begin position="15"/>
        <end position="304"/>
    </location>
</feature>
<comment type="caution">
    <text evidence="4">The sequence shown here is derived from an EMBL/GenBank/DDBJ whole genome shotgun (WGS) entry which is preliminary data.</text>
</comment>
<dbReference type="Proteomes" id="UP000616114">
    <property type="component" value="Unassembled WGS sequence"/>
</dbReference>
<evidence type="ECO:0000256" key="2">
    <source>
        <dbReference type="ARBA" id="ARBA00022777"/>
    </source>
</evidence>
<evidence type="ECO:0000313" key="4">
    <source>
        <dbReference type="EMBL" id="GGA03615.1"/>
    </source>
</evidence>
<dbReference type="PANTHER" id="PTHR10584">
    <property type="entry name" value="SUGAR KINASE"/>
    <property type="match status" value="1"/>
</dbReference>
<evidence type="ECO:0000313" key="5">
    <source>
        <dbReference type="Proteomes" id="UP000616114"/>
    </source>
</evidence>
<dbReference type="InterPro" id="IPR029056">
    <property type="entry name" value="Ribokinase-like"/>
</dbReference>
<keyword evidence="5" id="KW-1185">Reference proteome</keyword>
<organism evidence="4 5">
    <name type="scientific">Sediminivirga luteola</name>
    <dbReference type="NCBI Taxonomy" id="1774748"/>
    <lineage>
        <taxon>Bacteria</taxon>
        <taxon>Bacillati</taxon>
        <taxon>Actinomycetota</taxon>
        <taxon>Actinomycetes</taxon>
        <taxon>Micrococcales</taxon>
        <taxon>Brevibacteriaceae</taxon>
        <taxon>Sediminivirga</taxon>
    </lineage>
</organism>
<dbReference type="GO" id="GO:0016301">
    <property type="term" value="F:kinase activity"/>
    <property type="evidence" value="ECO:0007669"/>
    <property type="project" value="UniProtKB-KW"/>
</dbReference>
<dbReference type="InterPro" id="IPR011611">
    <property type="entry name" value="PfkB_dom"/>
</dbReference>
<name>A0A8J2TVM3_9MICO</name>
<dbReference type="Pfam" id="PF00294">
    <property type="entry name" value="PfkB"/>
    <property type="match status" value="1"/>
</dbReference>
<dbReference type="EMBL" id="BMFY01000001">
    <property type="protein sequence ID" value="GGA03615.1"/>
    <property type="molecule type" value="Genomic_DNA"/>
</dbReference>
<keyword evidence="2 4" id="KW-0418">Kinase</keyword>
<keyword evidence="1" id="KW-0808">Transferase</keyword>